<evidence type="ECO:0000256" key="1">
    <source>
        <dbReference type="SAM" id="MobiDB-lite"/>
    </source>
</evidence>
<sequence length="90" mass="9732">MPVYPARDPKVALLIASLYGSEPRQTVTLPPTKSKQASEYLSPVLNGVSFSGRPVLPHTLATLKKCQALSTGTDEAERKANPWKDEPGLD</sequence>
<evidence type="ECO:0000313" key="3">
    <source>
        <dbReference type="Proteomes" id="UP001283361"/>
    </source>
</evidence>
<feature type="compositionally biased region" description="Basic and acidic residues" evidence="1">
    <location>
        <begin position="75"/>
        <end position="90"/>
    </location>
</feature>
<proteinExistence type="predicted"/>
<dbReference type="Proteomes" id="UP001283361">
    <property type="component" value="Unassembled WGS sequence"/>
</dbReference>
<organism evidence="2 3">
    <name type="scientific">Elysia crispata</name>
    <name type="common">lettuce slug</name>
    <dbReference type="NCBI Taxonomy" id="231223"/>
    <lineage>
        <taxon>Eukaryota</taxon>
        <taxon>Metazoa</taxon>
        <taxon>Spiralia</taxon>
        <taxon>Lophotrochozoa</taxon>
        <taxon>Mollusca</taxon>
        <taxon>Gastropoda</taxon>
        <taxon>Heterobranchia</taxon>
        <taxon>Euthyneura</taxon>
        <taxon>Panpulmonata</taxon>
        <taxon>Sacoglossa</taxon>
        <taxon>Placobranchoidea</taxon>
        <taxon>Plakobranchidae</taxon>
        <taxon>Elysia</taxon>
    </lineage>
</organism>
<protein>
    <submittedName>
        <fullName evidence="2">Uncharacterized protein</fullName>
    </submittedName>
</protein>
<gene>
    <name evidence="2" type="ORF">RRG08_029877</name>
</gene>
<name>A0AAE0YJP2_9GAST</name>
<evidence type="ECO:0000313" key="2">
    <source>
        <dbReference type="EMBL" id="KAK3748021.1"/>
    </source>
</evidence>
<comment type="caution">
    <text evidence="2">The sequence shown here is derived from an EMBL/GenBank/DDBJ whole genome shotgun (WGS) entry which is preliminary data.</text>
</comment>
<dbReference type="EMBL" id="JAWDGP010006058">
    <property type="protein sequence ID" value="KAK3748021.1"/>
    <property type="molecule type" value="Genomic_DNA"/>
</dbReference>
<accession>A0AAE0YJP2</accession>
<dbReference type="AlphaFoldDB" id="A0AAE0YJP2"/>
<keyword evidence="3" id="KW-1185">Reference proteome</keyword>
<reference evidence="2" key="1">
    <citation type="journal article" date="2023" name="G3 (Bethesda)">
        <title>A reference genome for the long-term kleptoplast-retaining sea slug Elysia crispata morphotype clarki.</title>
        <authorList>
            <person name="Eastman K.E."/>
            <person name="Pendleton A.L."/>
            <person name="Shaikh M.A."/>
            <person name="Suttiyut T."/>
            <person name="Ogas R."/>
            <person name="Tomko P."/>
            <person name="Gavelis G."/>
            <person name="Widhalm J.R."/>
            <person name="Wisecaver J.H."/>
        </authorList>
    </citation>
    <scope>NUCLEOTIDE SEQUENCE</scope>
    <source>
        <strain evidence="2">ECLA1</strain>
    </source>
</reference>
<feature type="region of interest" description="Disordered" evidence="1">
    <location>
        <begin position="69"/>
        <end position="90"/>
    </location>
</feature>